<dbReference type="SUPFAM" id="SSF55729">
    <property type="entry name" value="Acyl-CoA N-acyltransferases (Nat)"/>
    <property type="match status" value="1"/>
</dbReference>
<gene>
    <name evidence="2" type="ORF">GGR11_002527</name>
</gene>
<sequence length="200" mass="22065">MTVSDPTYAVPPHVTLGPTLETARLILRPPAIEDFPRWAEFMADEETARFIGGVQPPPQVWRTLCAVAGMWALTGEGMFSILEKSTGLWLGRIGPLHPYGWPGREVGWSLHRDATGKGYAVEAAAAAMDYAFDVLGWDDVIHCIDPDNQASARVATRLGSVNRGRGQLPEPMQDHVIDLWGQTRADWAVNRARLTRLPEP</sequence>
<accession>A0A7W6A580</accession>
<protein>
    <submittedName>
        <fullName evidence="2">RimJ/RimL family protein N-acetyltransferase</fullName>
    </submittedName>
</protein>
<evidence type="ECO:0000313" key="2">
    <source>
        <dbReference type="EMBL" id="MBB3872974.1"/>
    </source>
</evidence>
<keyword evidence="2" id="KW-0808">Transferase</keyword>
<evidence type="ECO:0000313" key="3">
    <source>
        <dbReference type="Proteomes" id="UP000532936"/>
    </source>
</evidence>
<dbReference type="PANTHER" id="PTHR43792">
    <property type="entry name" value="GNAT FAMILY, PUTATIVE (AFU_ORTHOLOGUE AFUA_3G00765)-RELATED-RELATED"/>
    <property type="match status" value="1"/>
</dbReference>
<comment type="caution">
    <text evidence="2">The sequence shown here is derived from an EMBL/GenBank/DDBJ whole genome shotgun (WGS) entry which is preliminary data.</text>
</comment>
<dbReference type="Gene3D" id="3.40.630.30">
    <property type="match status" value="1"/>
</dbReference>
<dbReference type="Pfam" id="PF13302">
    <property type="entry name" value="Acetyltransf_3"/>
    <property type="match status" value="1"/>
</dbReference>
<dbReference type="InterPro" id="IPR000182">
    <property type="entry name" value="GNAT_dom"/>
</dbReference>
<organism evidence="2 3">
    <name type="scientific">Brevundimonas mediterranea</name>
    <dbReference type="NCBI Taxonomy" id="74329"/>
    <lineage>
        <taxon>Bacteria</taxon>
        <taxon>Pseudomonadati</taxon>
        <taxon>Pseudomonadota</taxon>
        <taxon>Alphaproteobacteria</taxon>
        <taxon>Caulobacterales</taxon>
        <taxon>Caulobacteraceae</taxon>
        <taxon>Brevundimonas</taxon>
    </lineage>
</organism>
<dbReference type="AlphaFoldDB" id="A0A7W6A580"/>
<dbReference type="EMBL" id="JACIDA010000002">
    <property type="protein sequence ID" value="MBB3872974.1"/>
    <property type="molecule type" value="Genomic_DNA"/>
</dbReference>
<proteinExistence type="predicted"/>
<dbReference type="InterPro" id="IPR051531">
    <property type="entry name" value="N-acetyltransferase"/>
</dbReference>
<dbReference type="Proteomes" id="UP000532936">
    <property type="component" value="Unassembled WGS sequence"/>
</dbReference>
<dbReference type="PANTHER" id="PTHR43792:SF1">
    <property type="entry name" value="N-ACETYLTRANSFERASE DOMAIN-CONTAINING PROTEIN"/>
    <property type="match status" value="1"/>
</dbReference>
<dbReference type="InterPro" id="IPR016181">
    <property type="entry name" value="Acyl_CoA_acyltransferase"/>
</dbReference>
<reference evidence="2 3" key="1">
    <citation type="submission" date="2020-08" db="EMBL/GenBank/DDBJ databases">
        <title>Genomic Encyclopedia of Type Strains, Phase IV (KMG-IV): sequencing the most valuable type-strain genomes for metagenomic binning, comparative biology and taxonomic classification.</title>
        <authorList>
            <person name="Goeker M."/>
        </authorList>
    </citation>
    <scope>NUCLEOTIDE SEQUENCE [LARGE SCALE GENOMIC DNA]</scope>
    <source>
        <strain evidence="2 3">DSM 14878</strain>
    </source>
</reference>
<name>A0A7W6A580_9CAUL</name>
<feature type="domain" description="N-acetyltransferase" evidence="1">
    <location>
        <begin position="24"/>
        <end position="159"/>
    </location>
</feature>
<dbReference type="GO" id="GO:0016747">
    <property type="term" value="F:acyltransferase activity, transferring groups other than amino-acyl groups"/>
    <property type="evidence" value="ECO:0007669"/>
    <property type="project" value="InterPro"/>
</dbReference>
<evidence type="ECO:0000259" key="1">
    <source>
        <dbReference type="Pfam" id="PF13302"/>
    </source>
</evidence>
<dbReference type="RefSeq" id="WP_183197471.1">
    <property type="nucleotide sequence ID" value="NZ_JACIDA010000002.1"/>
</dbReference>